<accession>A0A238Y1E0</accession>
<dbReference type="GO" id="GO:0016020">
    <property type="term" value="C:membrane"/>
    <property type="evidence" value="ECO:0007669"/>
    <property type="project" value="UniProtKB-SubCell"/>
</dbReference>
<feature type="domain" description="EamA" evidence="7">
    <location>
        <begin position="6"/>
        <end position="134"/>
    </location>
</feature>
<evidence type="ECO:0000259" key="7">
    <source>
        <dbReference type="Pfam" id="PF00892"/>
    </source>
</evidence>
<feature type="transmembrane region" description="Helical" evidence="6">
    <location>
        <begin position="91"/>
        <end position="110"/>
    </location>
</feature>
<dbReference type="SUPFAM" id="SSF103481">
    <property type="entry name" value="Multidrug resistance efflux transporter EmrE"/>
    <property type="match status" value="2"/>
</dbReference>
<reference evidence="8 9" key="1">
    <citation type="submission" date="2017-06" db="EMBL/GenBank/DDBJ databases">
        <authorList>
            <person name="Kim H.J."/>
            <person name="Triplett B.A."/>
        </authorList>
    </citation>
    <scope>NUCLEOTIDE SEQUENCE [LARGE SCALE GENOMIC DNA]</scope>
    <source>
        <strain evidence="8 9">DSM 43151</strain>
    </source>
</reference>
<organism evidence="8 9">
    <name type="scientific">Actinoplanes regularis</name>
    <dbReference type="NCBI Taxonomy" id="52697"/>
    <lineage>
        <taxon>Bacteria</taxon>
        <taxon>Bacillati</taxon>
        <taxon>Actinomycetota</taxon>
        <taxon>Actinomycetes</taxon>
        <taxon>Micromonosporales</taxon>
        <taxon>Micromonosporaceae</taxon>
        <taxon>Actinoplanes</taxon>
    </lineage>
</organism>
<feature type="transmembrane region" description="Helical" evidence="6">
    <location>
        <begin position="207"/>
        <end position="226"/>
    </location>
</feature>
<feature type="transmembrane region" description="Helical" evidence="6">
    <location>
        <begin position="263"/>
        <end position="280"/>
    </location>
</feature>
<comment type="subcellular location">
    <subcellularLocation>
        <location evidence="1">Membrane</location>
        <topology evidence="1">Multi-pass membrane protein</topology>
    </subcellularLocation>
</comment>
<evidence type="ECO:0000256" key="6">
    <source>
        <dbReference type="SAM" id="Phobius"/>
    </source>
</evidence>
<dbReference type="InterPro" id="IPR000620">
    <property type="entry name" value="EamA_dom"/>
</dbReference>
<evidence type="ECO:0000313" key="8">
    <source>
        <dbReference type="EMBL" id="SNR64947.1"/>
    </source>
</evidence>
<dbReference type="Proteomes" id="UP000198415">
    <property type="component" value="Unassembled WGS sequence"/>
</dbReference>
<keyword evidence="5 6" id="KW-0472">Membrane</keyword>
<comment type="similarity">
    <text evidence="2">Belongs to the EamA transporter family.</text>
</comment>
<proteinExistence type="inferred from homology"/>
<dbReference type="PANTHER" id="PTHR32322:SF9">
    <property type="entry name" value="AMINO-ACID METABOLITE EFFLUX PUMP-RELATED"/>
    <property type="match status" value="1"/>
</dbReference>
<dbReference type="AlphaFoldDB" id="A0A238Y1E0"/>
<dbReference type="Pfam" id="PF00892">
    <property type="entry name" value="EamA"/>
    <property type="match status" value="2"/>
</dbReference>
<evidence type="ECO:0000313" key="9">
    <source>
        <dbReference type="Proteomes" id="UP000198415"/>
    </source>
</evidence>
<gene>
    <name evidence="8" type="ORF">SAMN06264365_104181</name>
</gene>
<dbReference type="RefSeq" id="WP_089293375.1">
    <property type="nucleotide sequence ID" value="NZ_BOMU01000038.1"/>
</dbReference>
<dbReference type="InterPro" id="IPR037185">
    <property type="entry name" value="EmrE-like"/>
</dbReference>
<feature type="transmembrane region" description="Helical" evidence="6">
    <location>
        <begin position="7"/>
        <end position="27"/>
    </location>
</feature>
<evidence type="ECO:0000256" key="4">
    <source>
        <dbReference type="ARBA" id="ARBA00022989"/>
    </source>
</evidence>
<feature type="transmembrane region" description="Helical" evidence="6">
    <location>
        <begin position="173"/>
        <end position="195"/>
    </location>
</feature>
<feature type="domain" description="EamA" evidence="7">
    <location>
        <begin position="146"/>
        <end position="280"/>
    </location>
</feature>
<dbReference type="PANTHER" id="PTHR32322">
    <property type="entry name" value="INNER MEMBRANE TRANSPORTER"/>
    <property type="match status" value="1"/>
</dbReference>
<evidence type="ECO:0000256" key="3">
    <source>
        <dbReference type="ARBA" id="ARBA00022692"/>
    </source>
</evidence>
<evidence type="ECO:0000256" key="1">
    <source>
        <dbReference type="ARBA" id="ARBA00004141"/>
    </source>
</evidence>
<protein>
    <submittedName>
        <fullName evidence="8">Permease of the drug/metabolite transporter (DMT) superfamily</fullName>
    </submittedName>
</protein>
<sequence length="294" mass="30583">MNRRAWLLFVLVSVLWGIPYFLIKIAIDDLSPMLVVAGRCAIGAAALIPVAALRGTLTALRGRMRVVAGLAAVHIVGPFLLITYGETHISSSLTGILIAIEPVVIALLMANSEPITGIRTVGLVTGFAGVVVLVGLDVSGDRWGLLGAAMVLLAALSYAYATRMVQQRLSDVPPDALTVGTTTVSTLVLTPFVLFRLPDAGAVGVDSWLALAGLGLLCTALAMLAFYRLIALAGSNRAGLVTYVNPVVAVLLGVVLLREPVGVGTAAGFLLIVTGCWLSTRPVRARAEEPVPVG</sequence>
<name>A0A238Y1E0_9ACTN</name>
<feature type="transmembrane region" description="Helical" evidence="6">
    <location>
        <begin position="65"/>
        <end position="85"/>
    </location>
</feature>
<keyword evidence="4 6" id="KW-1133">Transmembrane helix</keyword>
<evidence type="ECO:0000256" key="2">
    <source>
        <dbReference type="ARBA" id="ARBA00007362"/>
    </source>
</evidence>
<feature type="transmembrane region" description="Helical" evidence="6">
    <location>
        <begin position="142"/>
        <end position="161"/>
    </location>
</feature>
<dbReference type="InterPro" id="IPR050638">
    <property type="entry name" value="AA-Vitamin_Transporters"/>
</dbReference>
<dbReference type="EMBL" id="FZNR01000004">
    <property type="protein sequence ID" value="SNR64947.1"/>
    <property type="molecule type" value="Genomic_DNA"/>
</dbReference>
<feature type="transmembrane region" description="Helical" evidence="6">
    <location>
        <begin position="33"/>
        <end position="53"/>
    </location>
</feature>
<keyword evidence="3 6" id="KW-0812">Transmembrane</keyword>
<feature type="transmembrane region" description="Helical" evidence="6">
    <location>
        <begin position="238"/>
        <end position="257"/>
    </location>
</feature>
<dbReference type="OrthoDB" id="4630069at2"/>
<evidence type="ECO:0000256" key="5">
    <source>
        <dbReference type="ARBA" id="ARBA00023136"/>
    </source>
</evidence>
<keyword evidence="9" id="KW-1185">Reference proteome</keyword>
<feature type="transmembrane region" description="Helical" evidence="6">
    <location>
        <begin position="117"/>
        <end position="136"/>
    </location>
</feature>